<evidence type="ECO:0000313" key="1">
    <source>
        <dbReference type="EMBL" id="CAF1541422.1"/>
    </source>
</evidence>
<dbReference type="EMBL" id="CAJNOI010004263">
    <property type="protein sequence ID" value="CAF1541422.1"/>
    <property type="molecule type" value="Genomic_DNA"/>
</dbReference>
<feature type="non-terminal residue" evidence="2">
    <location>
        <position position="1"/>
    </location>
</feature>
<dbReference type="Proteomes" id="UP000663832">
    <property type="component" value="Unassembled WGS sequence"/>
</dbReference>
<protein>
    <submittedName>
        <fullName evidence="2">Uncharacterized protein</fullName>
    </submittedName>
</protein>
<dbReference type="OrthoDB" id="10015730at2759"/>
<accession>A0A816F498</accession>
<proteinExistence type="predicted"/>
<gene>
    <name evidence="1" type="ORF">BJG266_LOCUS45601</name>
    <name evidence="2" type="ORF">QVE165_LOCUS62600</name>
</gene>
<dbReference type="EMBL" id="CAJNOM010004640">
    <property type="protein sequence ID" value="CAF1657567.1"/>
    <property type="molecule type" value="Genomic_DNA"/>
</dbReference>
<name>A0A816F498_9BILA</name>
<keyword evidence="3" id="KW-1185">Reference proteome</keyword>
<dbReference type="Proteomes" id="UP000663877">
    <property type="component" value="Unassembled WGS sequence"/>
</dbReference>
<evidence type="ECO:0000313" key="2">
    <source>
        <dbReference type="EMBL" id="CAF1657567.1"/>
    </source>
</evidence>
<sequence length="387" mass="43868">MYSSALTSNSSIYFQDCSELDSYYEEIQMNVTVTGYCTFLINSEMKTTYGYIYTNNFNPFDVSKNVLRHNGNYENQGQFKVSTVLEADMKYIFVLTTSFHNLTGSFSIQVFGPSYIGLNRILNNESIVQTTYISELTTNSSTYFFRCSDSESTYYEAIQVNVRRSGLYTFFSQSSMDTYGSIYEDYFNPSNSNENKLLGNDDSCEPYQFGFTIALENSITYVLVVTAYGIFQTGAFSIFVSGPSNIDLKNISSPSVIQIPYSSAVQSNYSSELNRSSQTYSRDCRKTNYYYQAIRVNVMETGYYALSSDSSMDTFGDMYKDDFNPMNPFENLLSQDYRACSSQDFKFIAYLQTGTTYILVVTTSSPNMTGNFSILTSGPNNITLDPY</sequence>
<dbReference type="AlphaFoldDB" id="A0A816F498"/>
<organism evidence="2 3">
    <name type="scientific">Adineta steineri</name>
    <dbReference type="NCBI Taxonomy" id="433720"/>
    <lineage>
        <taxon>Eukaryota</taxon>
        <taxon>Metazoa</taxon>
        <taxon>Spiralia</taxon>
        <taxon>Gnathifera</taxon>
        <taxon>Rotifera</taxon>
        <taxon>Eurotatoria</taxon>
        <taxon>Bdelloidea</taxon>
        <taxon>Adinetida</taxon>
        <taxon>Adinetidae</taxon>
        <taxon>Adineta</taxon>
    </lineage>
</organism>
<comment type="caution">
    <text evidence="2">The sequence shown here is derived from an EMBL/GenBank/DDBJ whole genome shotgun (WGS) entry which is preliminary data.</text>
</comment>
<evidence type="ECO:0000313" key="3">
    <source>
        <dbReference type="Proteomes" id="UP000663832"/>
    </source>
</evidence>
<reference evidence="2" key="1">
    <citation type="submission" date="2021-02" db="EMBL/GenBank/DDBJ databases">
        <authorList>
            <person name="Nowell W R."/>
        </authorList>
    </citation>
    <scope>NUCLEOTIDE SEQUENCE</scope>
</reference>